<keyword evidence="5" id="KW-1185">Reference proteome</keyword>
<evidence type="ECO:0000259" key="3">
    <source>
        <dbReference type="PROSITE" id="PS50110"/>
    </source>
</evidence>
<dbReference type="GO" id="GO:0000160">
    <property type="term" value="P:phosphorelay signal transduction system"/>
    <property type="evidence" value="ECO:0007669"/>
    <property type="project" value="InterPro"/>
</dbReference>
<dbReference type="GeneID" id="26659182"/>
<dbReference type="InterPro" id="IPR013971">
    <property type="entry name" value="HalX_domain"/>
</dbReference>
<accession>A0A0U5H4J2</accession>
<organism evidence="4 5">
    <name type="scientific">Halobacterium hubeiense</name>
    <dbReference type="NCBI Taxonomy" id="1407499"/>
    <lineage>
        <taxon>Archaea</taxon>
        <taxon>Methanobacteriati</taxon>
        <taxon>Methanobacteriota</taxon>
        <taxon>Stenosarchaea group</taxon>
        <taxon>Halobacteria</taxon>
        <taxon>Halobacteriales</taxon>
        <taxon>Halobacteriaceae</taxon>
        <taxon>Halobacterium</taxon>
    </lineage>
</organism>
<evidence type="ECO:0000313" key="5">
    <source>
        <dbReference type="Proteomes" id="UP000066737"/>
    </source>
</evidence>
<proteinExistence type="predicted"/>
<feature type="domain" description="Response regulatory" evidence="3">
    <location>
        <begin position="6"/>
        <end position="115"/>
    </location>
</feature>
<dbReference type="InterPro" id="IPR011006">
    <property type="entry name" value="CheY-like_superfamily"/>
</dbReference>
<dbReference type="InterPro" id="IPR050595">
    <property type="entry name" value="Bact_response_regulator"/>
</dbReference>
<dbReference type="SMART" id="SM00448">
    <property type="entry name" value="REC"/>
    <property type="match status" value="1"/>
</dbReference>
<dbReference type="OrthoDB" id="86314at2157"/>
<dbReference type="Gene3D" id="3.40.50.2300">
    <property type="match status" value="1"/>
</dbReference>
<reference evidence="5" key="1">
    <citation type="journal article" date="2016" name="Environ. Microbiol.">
        <title>The complete genome of a viable archaeum isolated from 123-million-year-old rock salt.</title>
        <authorList>
            <person name="Jaakkola S.T."/>
            <person name="Pfeiffer F."/>
            <person name="Ravantti J.J."/>
            <person name="Guo Q."/>
            <person name="Liu Y."/>
            <person name="Chen X."/>
            <person name="Ma H."/>
            <person name="Yang C."/>
            <person name="Oksanen H.M."/>
            <person name="Bamford D.H."/>
        </authorList>
    </citation>
    <scope>NUCLEOTIDE SEQUENCE</scope>
    <source>
        <strain evidence="5">JI20-1</strain>
    </source>
</reference>
<dbReference type="KEGG" id="hhb:Hhub_2545"/>
<dbReference type="EMBL" id="LN831302">
    <property type="protein sequence ID" value="CQH57473.1"/>
    <property type="molecule type" value="Genomic_DNA"/>
</dbReference>
<feature type="modified residue" description="4-aspartylphosphate" evidence="2">
    <location>
        <position position="53"/>
    </location>
</feature>
<evidence type="ECO:0000256" key="1">
    <source>
        <dbReference type="ARBA" id="ARBA00022553"/>
    </source>
</evidence>
<dbReference type="AlphaFoldDB" id="A0A0U5H4J2"/>
<sequence length="194" mass="22069">MPEPATVLVVEDERELADLFADWLADSYDVRTAYSAADALEELDEAVDVVLLDRRLPERSGDDVLDTIRERGLDCQVAMVTAVDPDFDTLELGFDSYVVKPVERDELEALVKQLLARSLYNEEVQRYFALASKRATIETTKTDAELAGDDRYQKLCEDIRELRSELDQRVADLDDEDFLAVFHDLQTRDEATSD</sequence>
<dbReference type="STRING" id="1407499.HHUB_2545"/>
<evidence type="ECO:0000256" key="2">
    <source>
        <dbReference type="PROSITE-ProRule" id="PRU00169"/>
    </source>
</evidence>
<gene>
    <name evidence="4" type="ORF">HHUB_2545</name>
</gene>
<dbReference type="RefSeq" id="WP_059056982.1">
    <property type="nucleotide sequence ID" value="NZ_CEML01000001.1"/>
</dbReference>
<dbReference type="Pfam" id="PF00072">
    <property type="entry name" value="Response_reg"/>
    <property type="match status" value="1"/>
</dbReference>
<dbReference type="PROSITE" id="PS50110">
    <property type="entry name" value="RESPONSE_REGULATORY"/>
    <property type="match status" value="1"/>
</dbReference>
<evidence type="ECO:0000313" key="4">
    <source>
        <dbReference type="EMBL" id="CQH57473.1"/>
    </source>
</evidence>
<keyword evidence="1 2" id="KW-0597">Phosphoprotein</keyword>
<dbReference type="InterPro" id="IPR001789">
    <property type="entry name" value="Sig_transdc_resp-reg_receiver"/>
</dbReference>
<dbReference type="Pfam" id="PF08663">
    <property type="entry name" value="HalX"/>
    <property type="match status" value="1"/>
</dbReference>
<name>A0A0U5H4J2_9EURY</name>
<dbReference type="PANTHER" id="PTHR44591">
    <property type="entry name" value="STRESS RESPONSE REGULATOR PROTEIN 1"/>
    <property type="match status" value="1"/>
</dbReference>
<dbReference type="Proteomes" id="UP000066737">
    <property type="component" value="Chromosome I"/>
</dbReference>
<protein>
    <submittedName>
        <fullName evidence="4">Receiver box response regulator</fullName>
    </submittedName>
</protein>
<dbReference type="SUPFAM" id="SSF52172">
    <property type="entry name" value="CheY-like"/>
    <property type="match status" value="1"/>
</dbReference>
<dbReference type="PANTHER" id="PTHR44591:SF3">
    <property type="entry name" value="RESPONSE REGULATORY DOMAIN-CONTAINING PROTEIN"/>
    <property type="match status" value="1"/>
</dbReference>